<dbReference type="Pfam" id="PF15943">
    <property type="entry name" value="YdaS_toxin"/>
    <property type="match status" value="1"/>
</dbReference>
<dbReference type="GO" id="GO:0003677">
    <property type="term" value="F:DNA binding"/>
    <property type="evidence" value="ECO:0007669"/>
    <property type="project" value="InterPro"/>
</dbReference>
<organism evidence="1 2">
    <name type="scientific">Parasutterella excrementihominis</name>
    <dbReference type="NCBI Taxonomy" id="487175"/>
    <lineage>
        <taxon>Bacteria</taxon>
        <taxon>Pseudomonadati</taxon>
        <taxon>Pseudomonadota</taxon>
        <taxon>Betaproteobacteria</taxon>
        <taxon>Burkholderiales</taxon>
        <taxon>Sutterellaceae</taxon>
        <taxon>Parasutterella</taxon>
    </lineage>
</organism>
<dbReference type="InterPro" id="IPR010982">
    <property type="entry name" value="Lambda_DNA-bd_dom_sf"/>
</dbReference>
<dbReference type="AlphaFoldDB" id="A0A6L6N8G8"/>
<evidence type="ECO:0000313" key="1">
    <source>
        <dbReference type="EMBL" id="MTU44236.1"/>
    </source>
</evidence>
<name>A0A6L6N8G8_9BURK</name>
<dbReference type="EMBL" id="WNCL01000055">
    <property type="protein sequence ID" value="MTU44236.1"/>
    <property type="molecule type" value="Genomic_DNA"/>
</dbReference>
<evidence type="ECO:0000313" key="2">
    <source>
        <dbReference type="Proteomes" id="UP000462362"/>
    </source>
</evidence>
<dbReference type="RefSeq" id="WP_149879684.1">
    <property type="nucleotide sequence ID" value="NZ_CATWOM010000002.1"/>
</dbReference>
<dbReference type="Gene3D" id="1.10.260.40">
    <property type="entry name" value="lambda repressor-like DNA-binding domains"/>
    <property type="match status" value="1"/>
</dbReference>
<protein>
    <submittedName>
        <fullName evidence="1">Transcriptional regulator</fullName>
    </submittedName>
</protein>
<proteinExistence type="predicted"/>
<sequence length="94" mass="11098">MLIDLLSDDMKLHEYFSIEGAKTPYALAKFLGITPANVYDWLKNGRPIPINHCARIEKFTNNLVSCEELAPNFRWNELWNIYELRQEKINRDRA</sequence>
<comment type="caution">
    <text evidence="1">The sequence shown here is derived from an EMBL/GenBank/DDBJ whole genome shotgun (WGS) entry which is preliminary data.</text>
</comment>
<dbReference type="InterPro" id="IPR031856">
    <property type="entry name" value="YdaS_toxin-like"/>
</dbReference>
<accession>A0A6L6N8G8</accession>
<reference evidence="1 2" key="1">
    <citation type="journal article" date="2019" name="Nat. Med.">
        <title>A library of human gut bacterial isolates paired with longitudinal multiomics data enables mechanistic microbiome research.</title>
        <authorList>
            <person name="Poyet M."/>
            <person name="Groussin M."/>
            <person name="Gibbons S.M."/>
            <person name="Avila-Pacheco J."/>
            <person name="Jiang X."/>
            <person name="Kearney S.M."/>
            <person name="Perrotta A.R."/>
            <person name="Berdy B."/>
            <person name="Zhao S."/>
            <person name="Lieberman T.D."/>
            <person name="Swanson P.K."/>
            <person name="Smith M."/>
            <person name="Roesemann S."/>
            <person name="Alexander J.E."/>
            <person name="Rich S.A."/>
            <person name="Livny J."/>
            <person name="Vlamakis H."/>
            <person name="Clish C."/>
            <person name="Bullock K."/>
            <person name="Deik A."/>
            <person name="Scott J."/>
            <person name="Pierce K.A."/>
            <person name="Xavier R.J."/>
            <person name="Alm E.J."/>
        </authorList>
    </citation>
    <scope>NUCLEOTIDE SEQUENCE [LARGE SCALE GENOMIC DNA]</scope>
    <source>
        <strain evidence="1 2">BIOML-A2</strain>
    </source>
</reference>
<dbReference type="SUPFAM" id="SSF47413">
    <property type="entry name" value="lambda repressor-like DNA-binding domains"/>
    <property type="match status" value="1"/>
</dbReference>
<dbReference type="Proteomes" id="UP000462362">
    <property type="component" value="Unassembled WGS sequence"/>
</dbReference>
<gene>
    <name evidence="1" type="ORF">GMD42_11620</name>
</gene>